<dbReference type="EC" id="3.2.1.8" evidence="3"/>
<evidence type="ECO:0000256" key="10">
    <source>
        <dbReference type="SAM" id="MobiDB-lite"/>
    </source>
</evidence>
<dbReference type="KEGG" id="ehx:EMIHUDRAFT_108619"/>
<organism evidence="12 13">
    <name type="scientific">Emiliania huxleyi (strain CCMP1516)</name>
    <dbReference type="NCBI Taxonomy" id="280463"/>
    <lineage>
        <taxon>Eukaryota</taxon>
        <taxon>Haptista</taxon>
        <taxon>Haptophyta</taxon>
        <taxon>Prymnesiophyceae</taxon>
        <taxon>Isochrysidales</taxon>
        <taxon>Noelaerhabdaceae</taxon>
        <taxon>Emiliania</taxon>
    </lineage>
</organism>
<evidence type="ECO:0000313" key="12">
    <source>
        <dbReference type="EnsemblProtists" id="EOD40110"/>
    </source>
</evidence>
<comment type="catalytic activity">
    <reaction evidence="1">
        <text>Endohydrolysis of (1-&gt;4)-beta-D-xylosidic linkages in xylans.</text>
        <dbReference type="EC" id="3.2.1.8"/>
    </reaction>
</comment>
<keyword evidence="5" id="KW-0732">Signal</keyword>
<dbReference type="PRINTS" id="PR00134">
    <property type="entry name" value="GLHYDRLASE10"/>
</dbReference>
<keyword evidence="4" id="KW-0858">Xylan degradation</keyword>
<comment type="similarity">
    <text evidence="2">Belongs to the glycosyl hydrolase 10 (cellulase F) family.</text>
</comment>
<dbReference type="EnsemblProtists" id="EOD40110">
    <property type="protein sequence ID" value="EOD40110"/>
    <property type="gene ID" value="EMIHUDRAFT_108619"/>
</dbReference>
<dbReference type="GO" id="GO:0031176">
    <property type="term" value="F:endo-1,4-beta-xylanase activity"/>
    <property type="evidence" value="ECO:0007669"/>
    <property type="project" value="UniProtKB-EC"/>
</dbReference>
<dbReference type="eggNOG" id="ENOG502S0Y4">
    <property type="taxonomic scope" value="Eukaryota"/>
</dbReference>
<keyword evidence="7" id="KW-0119">Carbohydrate metabolism</keyword>
<reference evidence="13" key="1">
    <citation type="journal article" date="2013" name="Nature">
        <title>Pan genome of the phytoplankton Emiliania underpins its global distribution.</title>
        <authorList>
            <person name="Read B.A."/>
            <person name="Kegel J."/>
            <person name="Klute M.J."/>
            <person name="Kuo A."/>
            <person name="Lefebvre S.C."/>
            <person name="Maumus F."/>
            <person name="Mayer C."/>
            <person name="Miller J."/>
            <person name="Monier A."/>
            <person name="Salamov A."/>
            <person name="Young J."/>
            <person name="Aguilar M."/>
            <person name="Claverie J.M."/>
            <person name="Frickenhaus S."/>
            <person name="Gonzalez K."/>
            <person name="Herman E.K."/>
            <person name="Lin Y.C."/>
            <person name="Napier J."/>
            <person name="Ogata H."/>
            <person name="Sarno A.F."/>
            <person name="Shmutz J."/>
            <person name="Schroeder D."/>
            <person name="de Vargas C."/>
            <person name="Verret F."/>
            <person name="von Dassow P."/>
            <person name="Valentin K."/>
            <person name="Van de Peer Y."/>
            <person name="Wheeler G."/>
            <person name="Dacks J.B."/>
            <person name="Delwiche C.F."/>
            <person name="Dyhrman S.T."/>
            <person name="Glockner G."/>
            <person name="John U."/>
            <person name="Richards T."/>
            <person name="Worden A.Z."/>
            <person name="Zhang X."/>
            <person name="Grigoriev I.V."/>
            <person name="Allen A.E."/>
            <person name="Bidle K."/>
            <person name="Borodovsky M."/>
            <person name="Bowler C."/>
            <person name="Brownlee C."/>
            <person name="Cock J.M."/>
            <person name="Elias M."/>
            <person name="Gladyshev V.N."/>
            <person name="Groth M."/>
            <person name="Guda C."/>
            <person name="Hadaegh A."/>
            <person name="Iglesias-Rodriguez M.D."/>
            <person name="Jenkins J."/>
            <person name="Jones B.M."/>
            <person name="Lawson T."/>
            <person name="Leese F."/>
            <person name="Lindquist E."/>
            <person name="Lobanov A."/>
            <person name="Lomsadze A."/>
            <person name="Malik S.B."/>
            <person name="Marsh M.E."/>
            <person name="Mackinder L."/>
            <person name="Mock T."/>
            <person name="Mueller-Roeber B."/>
            <person name="Pagarete A."/>
            <person name="Parker M."/>
            <person name="Probert I."/>
            <person name="Quesneville H."/>
            <person name="Raines C."/>
            <person name="Rensing S.A."/>
            <person name="Riano-Pachon D.M."/>
            <person name="Richier S."/>
            <person name="Rokitta S."/>
            <person name="Shiraiwa Y."/>
            <person name="Soanes D.M."/>
            <person name="van der Giezen M."/>
            <person name="Wahlund T.M."/>
            <person name="Williams B."/>
            <person name="Wilson W."/>
            <person name="Wolfe G."/>
            <person name="Wurch L.L."/>
        </authorList>
    </citation>
    <scope>NUCLEOTIDE SEQUENCE</scope>
</reference>
<keyword evidence="6" id="KW-0378">Hydrolase</keyword>
<dbReference type="SMART" id="SM00633">
    <property type="entry name" value="Glyco_10"/>
    <property type="match status" value="1"/>
</dbReference>
<dbReference type="AlphaFoldDB" id="A0A0D3KWH5"/>
<sequence length="611" mass="66407">MLNAAAAATAATATAITPPAATIAIRPPAAAAAIPAAAIAIRPPAAAAAIPAAAIAIRPPAAAAAIPAAATIPAARRPRGDDGDDATAACQAICKRRPTCMYVSIWPSKANKGNQKWCRLTESCETVWPDAAGNGVAVFNCSTPAKRAFFRPPPPSPPPLPLPPPPPKACSKREESNGDYCGDSNPVFSNFVDGYDTKTDIMSMLPPMAGQPRYLGTAIQFNALLSNQTYVANLLGEFNAAAPGNQMKWVSLQPQRRKWFWDEADEFVRFCQRHGLRIKGHTLIWHDQMPPWVTESLSAEALRWEMLNHVRITVARYKGRIPAWDVVNEVIADKRGDASHHGDGKTYRNSLLMRKLGPDFIEAAFRAAHDADPSADLIYNDYNVIDGGDKADRMYEMVRGLLQKGVPIHVVGFQTHVKGPELEIDGDVAAWMSKAAANLRRFADLGLKITLSEIDMRISGWPASERRWRQRNAYRALLAMALVQPKMEGLTFWGFTDQHSWIHYEFGADEPLLLDEEYRLKPAYHGALRILGHLPGGRTLSGCAEAALAAGWSSFGMEYPGGFNAPGKAQCLPLAAPPAHLDSAHDAECEDEVAGWRPLGGPYRMALYAVE</sequence>
<feature type="region of interest" description="Disordered" evidence="10">
    <location>
        <begin position="150"/>
        <end position="177"/>
    </location>
</feature>
<dbReference type="HOGENOM" id="CLU_447215_0_0_1"/>
<feature type="domain" description="GH10" evidence="11">
    <location>
        <begin position="202"/>
        <end position="530"/>
    </location>
</feature>
<dbReference type="OMA" id="NANTINW"/>
<dbReference type="InterPro" id="IPR017853">
    <property type="entry name" value="GH"/>
</dbReference>
<dbReference type="PANTHER" id="PTHR31490:SF88">
    <property type="entry name" value="BETA-XYLANASE"/>
    <property type="match status" value="1"/>
</dbReference>
<evidence type="ECO:0000256" key="2">
    <source>
        <dbReference type="ARBA" id="ARBA00007495"/>
    </source>
</evidence>
<dbReference type="PANTHER" id="PTHR31490">
    <property type="entry name" value="GLYCOSYL HYDROLASE"/>
    <property type="match status" value="1"/>
</dbReference>
<dbReference type="PaxDb" id="2903-EOD40110"/>
<dbReference type="InterPro" id="IPR001000">
    <property type="entry name" value="GH10_dom"/>
</dbReference>
<proteinExistence type="inferred from homology"/>
<evidence type="ECO:0000256" key="7">
    <source>
        <dbReference type="ARBA" id="ARBA00023277"/>
    </source>
</evidence>
<keyword evidence="9" id="KW-0624">Polysaccharide degradation</keyword>
<keyword evidence="13" id="KW-1185">Reference proteome</keyword>
<evidence type="ECO:0000256" key="9">
    <source>
        <dbReference type="ARBA" id="ARBA00023326"/>
    </source>
</evidence>
<reference evidence="12" key="2">
    <citation type="submission" date="2024-10" db="UniProtKB">
        <authorList>
            <consortium name="EnsemblProtists"/>
        </authorList>
    </citation>
    <scope>IDENTIFICATION</scope>
</reference>
<dbReference type="GO" id="GO:0045493">
    <property type="term" value="P:xylan catabolic process"/>
    <property type="evidence" value="ECO:0007669"/>
    <property type="project" value="UniProtKB-KW"/>
</dbReference>
<evidence type="ECO:0000256" key="6">
    <source>
        <dbReference type="ARBA" id="ARBA00022801"/>
    </source>
</evidence>
<evidence type="ECO:0000259" key="11">
    <source>
        <dbReference type="PROSITE" id="PS51760"/>
    </source>
</evidence>
<dbReference type="STRING" id="2903.R1FM39"/>
<dbReference type="Gene3D" id="3.20.20.80">
    <property type="entry name" value="Glycosidases"/>
    <property type="match status" value="1"/>
</dbReference>
<dbReference type="Proteomes" id="UP000013827">
    <property type="component" value="Unassembled WGS sequence"/>
</dbReference>
<keyword evidence="8" id="KW-0326">Glycosidase</keyword>
<evidence type="ECO:0000256" key="5">
    <source>
        <dbReference type="ARBA" id="ARBA00022729"/>
    </source>
</evidence>
<dbReference type="Pfam" id="PF00331">
    <property type="entry name" value="Glyco_hydro_10"/>
    <property type="match status" value="1"/>
</dbReference>
<evidence type="ECO:0000256" key="1">
    <source>
        <dbReference type="ARBA" id="ARBA00000681"/>
    </source>
</evidence>
<dbReference type="SUPFAM" id="SSF51445">
    <property type="entry name" value="(Trans)glycosidases"/>
    <property type="match status" value="1"/>
</dbReference>
<dbReference type="PROSITE" id="PS51760">
    <property type="entry name" value="GH10_2"/>
    <property type="match status" value="1"/>
</dbReference>
<dbReference type="RefSeq" id="XP_005792539.1">
    <property type="nucleotide sequence ID" value="XM_005792482.1"/>
</dbReference>
<evidence type="ECO:0000256" key="4">
    <source>
        <dbReference type="ARBA" id="ARBA00022651"/>
    </source>
</evidence>
<name>A0A0D3KWH5_EMIH1</name>
<evidence type="ECO:0000256" key="3">
    <source>
        <dbReference type="ARBA" id="ARBA00012590"/>
    </source>
</evidence>
<evidence type="ECO:0000256" key="8">
    <source>
        <dbReference type="ARBA" id="ARBA00023295"/>
    </source>
</evidence>
<feature type="compositionally biased region" description="Pro residues" evidence="10">
    <location>
        <begin position="151"/>
        <end position="168"/>
    </location>
</feature>
<protein>
    <recommendedName>
        <fullName evidence="3">endo-1,4-beta-xylanase</fullName>
        <ecNumber evidence="3">3.2.1.8</ecNumber>
    </recommendedName>
</protein>
<accession>A0A0D3KWH5</accession>
<dbReference type="GeneID" id="17285381"/>
<evidence type="ECO:0000313" key="13">
    <source>
        <dbReference type="Proteomes" id="UP000013827"/>
    </source>
</evidence>
<dbReference type="InterPro" id="IPR044846">
    <property type="entry name" value="GH10"/>
</dbReference>